<proteinExistence type="inferred from homology"/>
<keyword evidence="6 11" id="KW-0812">Transmembrane</keyword>
<dbReference type="InterPro" id="IPR037682">
    <property type="entry name" value="TonB_C"/>
</dbReference>
<evidence type="ECO:0000256" key="5">
    <source>
        <dbReference type="ARBA" id="ARBA00022519"/>
    </source>
</evidence>
<dbReference type="Pfam" id="PF03544">
    <property type="entry name" value="TonB_C"/>
    <property type="match status" value="1"/>
</dbReference>
<dbReference type="GO" id="GO:0098797">
    <property type="term" value="C:plasma membrane protein complex"/>
    <property type="evidence" value="ECO:0007669"/>
    <property type="project" value="TreeGrafter"/>
</dbReference>
<feature type="compositionally biased region" description="Polar residues" evidence="10">
    <location>
        <begin position="354"/>
        <end position="363"/>
    </location>
</feature>
<dbReference type="PANTHER" id="PTHR33446:SF2">
    <property type="entry name" value="PROTEIN TONB"/>
    <property type="match status" value="1"/>
</dbReference>
<keyword evidence="9 11" id="KW-0472">Membrane</keyword>
<dbReference type="Gene3D" id="3.30.1150.10">
    <property type="match status" value="2"/>
</dbReference>
<evidence type="ECO:0000256" key="1">
    <source>
        <dbReference type="ARBA" id="ARBA00004383"/>
    </source>
</evidence>
<accession>A0AAW8D3G2</accession>
<name>A0AAW8D3G2_9BURK</name>
<dbReference type="PANTHER" id="PTHR33446">
    <property type="entry name" value="PROTEIN TONB-RELATED"/>
    <property type="match status" value="1"/>
</dbReference>
<organism evidence="13 14">
    <name type="scientific">Variovorax boronicumulans</name>
    <dbReference type="NCBI Taxonomy" id="436515"/>
    <lineage>
        <taxon>Bacteria</taxon>
        <taxon>Pseudomonadati</taxon>
        <taxon>Pseudomonadota</taxon>
        <taxon>Betaproteobacteria</taxon>
        <taxon>Burkholderiales</taxon>
        <taxon>Comamonadaceae</taxon>
        <taxon>Variovorax</taxon>
    </lineage>
</organism>
<comment type="caution">
    <text evidence="13">The sequence shown here is derived from an EMBL/GenBank/DDBJ whole genome shotgun (WGS) entry which is preliminary data.</text>
</comment>
<evidence type="ECO:0000313" key="14">
    <source>
        <dbReference type="Proteomes" id="UP001242045"/>
    </source>
</evidence>
<dbReference type="NCBIfam" id="TIGR01352">
    <property type="entry name" value="tonB_Cterm"/>
    <property type="match status" value="2"/>
</dbReference>
<evidence type="ECO:0000256" key="10">
    <source>
        <dbReference type="SAM" id="MobiDB-lite"/>
    </source>
</evidence>
<dbReference type="Proteomes" id="UP001242045">
    <property type="component" value="Unassembled WGS sequence"/>
</dbReference>
<dbReference type="PROSITE" id="PS52015">
    <property type="entry name" value="TONB_CTD"/>
    <property type="match status" value="1"/>
</dbReference>
<feature type="domain" description="TonB C-terminal" evidence="12">
    <location>
        <begin position="377"/>
        <end position="474"/>
    </location>
</feature>
<evidence type="ECO:0000256" key="6">
    <source>
        <dbReference type="ARBA" id="ARBA00022692"/>
    </source>
</evidence>
<evidence type="ECO:0000256" key="7">
    <source>
        <dbReference type="ARBA" id="ARBA00022927"/>
    </source>
</evidence>
<keyword evidence="7" id="KW-0653">Protein transport</keyword>
<evidence type="ECO:0000313" key="13">
    <source>
        <dbReference type="EMBL" id="MDP9894537.1"/>
    </source>
</evidence>
<evidence type="ECO:0000256" key="2">
    <source>
        <dbReference type="ARBA" id="ARBA00006555"/>
    </source>
</evidence>
<dbReference type="InterPro" id="IPR051045">
    <property type="entry name" value="TonB-dependent_transducer"/>
</dbReference>
<dbReference type="Pfam" id="PF13103">
    <property type="entry name" value="TonB_2"/>
    <property type="match status" value="1"/>
</dbReference>
<reference evidence="13" key="1">
    <citation type="submission" date="2023-07" db="EMBL/GenBank/DDBJ databases">
        <title>Sorghum-associated microbial communities from plants grown in Nebraska, USA.</title>
        <authorList>
            <person name="Schachtman D."/>
        </authorList>
    </citation>
    <scope>NUCLEOTIDE SEQUENCE</scope>
    <source>
        <strain evidence="13">DS3754</strain>
    </source>
</reference>
<evidence type="ECO:0000259" key="12">
    <source>
        <dbReference type="PROSITE" id="PS52015"/>
    </source>
</evidence>
<keyword evidence="3" id="KW-0813">Transport</keyword>
<protein>
    <submittedName>
        <fullName evidence="13">Protein TonB</fullName>
    </submittedName>
</protein>
<evidence type="ECO:0000256" key="11">
    <source>
        <dbReference type="SAM" id="Phobius"/>
    </source>
</evidence>
<keyword evidence="8 11" id="KW-1133">Transmembrane helix</keyword>
<dbReference type="SUPFAM" id="SSF74653">
    <property type="entry name" value="TolA/TonB C-terminal domain"/>
    <property type="match status" value="2"/>
</dbReference>
<comment type="subcellular location">
    <subcellularLocation>
        <location evidence="1">Cell inner membrane</location>
        <topology evidence="1">Single-pass membrane protein</topology>
        <orientation evidence="1">Periplasmic side</orientation>
    </subcellularLocation>
</comment>
<evidence type="ECO:0000256" key="3">
    <source>
        <dbReference type="ARBA" id="ARBA00022448"/>
    </source>
</evidence>
<evidence type="ECO:0000256" key="8">
    <source>
        <dbReference type="ARBA" id="ARBA00022989"/>
    </source>
</evidence>
<sequence>MNEVPGFLLALGLRPDADERAIRRSYATELKKIDQETDAQAFQRLRETYEAALFWVRNRPPANAPSPAPVVPEVQEPQKELAPQIDRIDPAPVQPLIETPRPASPHENAHEVVEAFANRLVKNPLSSIDDAAMLLNVALEDDRLLDMDARFLFEANVAHILAGGWQPGHEHLFEAACEAFEWRKDSSRLQRLGQAGHVVDAAIVEQHAHADLPPAHRELQLKYLDLLRRRHNPGEEAVALGLDHVLHAASLFPNWVRLTSKTGNIAAWQQINADAASSTFRPSPRRTAPAAATSRVPLKPSQLVAWFAIFCVGLMLFVLLQSFLKWQGARMPASEPLVSQAVRPVPSASPATVIPTSPTSSTFAPAATPPRASIASPDVPTAEYSVAPRPVYPPMSKRLGEQGKVLVKVIPDSDGIVRGIRVAQSSGYERLDAAAVDAVKAARLIVPPIKAEKTSATWYMAPINFVLTDGAKPPARKDWSQMVAAAVRPNIVLAVEVQGNPVVEFILDLAPNGKILNTVLSKSSGVPEWDNAALRAIRKTEYMPLPDQGKLPPQMVLALRPKNQ</sequence>
<keyword evidence="5" id="KW-0997">Cell inner membrane</keyword>
<dbReference type="GO" id="GO:0055085">
    <property type="term" value="P:transmembrane transport"/>
    <property type="evidence" value="ECO:0007669"/>
    <property type="project" value="InterPro"/>
</dbReference>
<dbReference type="GO" id="GO:0015031">
    <property type="term" value="P:protein transport"/>
    <property type="evidence" value="ECO:0007669"/>
    <property type="project" value="UniProtKB-KW"/>
</dbReference>
<dbReference type="InterPro" id="IPR006260">
    <property type="entry name" value="TonB/TolA_C"/>
</dbReference>
<evidence type="ECO:0000256" key="9">
    <source>
        <dbReference type="ARBA" id="ARBA00023136"/>
    </source>
</evidence>
<keyword evidence="4" id="KW-1003">Cell membrane</keyword>
<dbReference type="RefSeq" id="WP_307685598.1">
    <property type="nucleotide sequence ID" value="NZ_JAUSRD010000008.1"/>
</dbReference>
<dbReference type="GO" id="GO:0031992">
    <property type="term" value="F:energy transducer activity"/>
    <property type="evidence" value="ECO:0007669"/>
    <property type="project" value="TreeGrafter"/>
</dbReference>
<comment type="similarity">
    <text evidence="2">Belongs to the TonB family.</text>
</comment>
<feature type="transmembrane region" description="Helical" evidence="11">
    <location>
        <begin position="303"/>
        <end position="324"/>
    </location>
</feature>
<feature type="region of interest" description="Disordered" evidence="10">
    <location>
        <begin position="349"/>
        <end position="376"/>
    </location>
</feature>
<dbReference type="AlphaFoldDB" id="A0AAW8D3G2"/>
<gene>
    <name evidence="13" type="ORF">J2W31_003661</name>
</gene>
<evidence type="ECO:0000256" key="4">
    <source>
        <dbReference type="ARBA" id="ARBA00022475"/>
    </source>
</evidence>
<dbReference type="EMBL" id="JAUSRD010000008">
    <property type="protein sequence ID" value="MDP9894537.1"/>
    <property type="molecule type" value="Genomic_DNA"/>
</dbReference>